<organism evidence="9 10">
    <name type="scientific">Lapillicoccus jejuensis</name>
    <dbReference type="NCBI Taxonomy" id="402171"/>
    <lineage>
        <taxon>Bacteria</taxon>
        <taxon>Bacillati</taxon>
        <taxon>Actinomycetota</taxon>
        <taxon>Actinomycetes</taxon>
        <taxon>Micrococcales</taxon>
        <taxon>Intrasporangiaceae</taxon>
        <taxon>Lapillicoccus</taxon>
    </lineage>
</organism>
<evidence type="ECO:0000256" key="2">
    <source>
        <dbReference type="ARBA" id="ARBA00022475"/>
    </source>
</evidence>
<feature type="transmembrane region" description="Helical" evidence="7">
    <location>
        <begin position="740"/>
        <end position="765"/>
    </location>
</feature>
<evidence type="ECO:0000256" key="5">
    <source>
        <dbReference type="ARBA" id="ARBA00023136"/>
    </source>
</evidence>
<evidence type="ECO:0000313" key="9">
    <source>
        <dbReference type="EMBL" id="TQJ09367.1"/>
    </source>
</evidence>
<feature type="domain" description="ABC3 transporter permease C-terminal" evidence="8">
    <location>
        <begin position="257"/>
        <end position="377"/>
    </location>
</feature>
<evidence type="ECO:0000256" key="3">
    <source>
        <dbReference type="ARBA" id="ARBA00022692"/>
    </source>
</evidence>
<sequence>MLQVLLGTLRTSSRRYVATTLAIVLGVAFATVTLVLSGTLASSVRERVAGDVGGYAAVVVPGEGFGGNAVPAGVVDAVRRLPGVAAVVPVASTAVQVHGAAMAWTDARTWRPTPAVRLVSGAAPTTAEQVVVSTSVAARADLRPGRPLEITDSTGAPRRLTVSGVAVPGDGSPGTLWGTGAALATWSGTSDLTQVLVTAAPGQDGGAVLVAVTAAVARVGHGADVPAAEVRSGAEEADRLTTQALQGSDALTMFLLAFAAVALFVSVLVIGNTFAILVAARRRQVALLRCVGATRGQVLRSVVAESLVVGVAGSLLGVGLGVALAAVVSRVVGGSGPLPLQSLSVPAIAVGLPLLAGTLVTVLAALLPARRATRVTPLSALRPDDTATGTSPVRAGRVRVAVAVLLVVVGVAALAYGVRTASILVALPGGVLSALGLLLGAVVLVPPAVRLLGAVPRRVGGVSGDLAVENAVRNPARAAAAASALVVGVTLITMMSVAASSAQAGVLDELDAHFPVDAQVSAAPGALTPTVVDQVARTDGVAATVTLSTASLVLGRGEPQVVTGVPTTVGTVLRSAATTPYAVVRPGLVVVDASLAPALGLTEGARTTLGALPVTVHLVKEPPAPVLAAASDLERAGAQPRTGTLLLRLTDADTPGPTIDRLGRALAGVDGVDVGGAAPQRAELQQVVQVVLLVVTGLLLVAVAIALVGVGNTLALSVLERQRESALLRALGLTRGQLRGSLALEAALLAGVAVVVGVAAGIGYGWAGAQALLGAQLDVPLVVPWGRLLLVALVALAAGVAAAWLPSRRAARVHPALALAQE</sequence>
<dbReference type="PANTHER" id="PTHR30572:SF4">
    <property type="entry name" value="ABC TRANSPORTER PERMEASE YTRF"/>
    <property type="match status" value="1"/>
</dbReference>
<dbReference type="InterPro" id="IPR003838">
    <property type="entry name" value="ABC3_permease_C"/>
</dbReference>
<dbReference type="GO" id="GO:0005886">
    <property type="term" value="C:plasma membrane"/>
    <property type="evidence" value="ECO:0007669"/>
    <property type="project" value="UniProtKB-SubCell"/>
</dbReference>
<feature type="transmembrane region" description="Helical" evidence="7">
    <location>
        <begin position="253"/>
        <end position="280"/>
    </location>
</feature>
<dbReference type="AlphaFoldDB" id="A0A542E203"/>
<dbReference type="PANTHER" id="PTHR30572">
    <property type="entry name" value="MEMBRANE COMPONENT OF TRANSPORTER-RELATED"/>
    <property type="match status" value="1"/>
</dbReference>
<accession>A0A542E203</accession>
<evidence type="ECO:0000256" key="1">
    <source>
        <dbReference type="ARBA" id="ARBA00004651"/>
    </source>
</evidence>
<dbReference type="Proteomes" id="UP000317893">
    <property type="component" value="Unassembled WGS sequence"/>
</dbReference>
<evidence type="ECO:0000256" key="7">
    <source>
        <dbReference type="SAM" id="Phobius"/>
    </source>
</evidence>
<comment type="similarity">
    <text evidence="6">Belongs to the ABC-4 integral membrane protein family.</text>
</comment>
<gene>
    <name evidence="9" type="ORF">FB458_2478</name>
</gene>
<feature type="transmembrane region" description="Helical" evidence="7">
    <location>
        <begin position="400"/>
        <end position="418"/>
    </location>
</feature>
<comment type="caution">
    <text evidence="9">The sequence shown here is derived from an EMBL/GenBank/DDBJ whole genome shotgun (WGS) entry which is preliminary data.</text>
</comment>
<keyword evidence="4 7" id="KW-1133">Transmembrane helix</keyword>
<name>A0A542E203_9MICO</name>
<feature type="transmembrane region" description="Helical" evidence="7">
    <location>
        <begin position="690"/>
        <end position="719"/>
    </location>
</feature>
<feature type="transmembrane region" description="Helical" evidence="7">
    <location>
        <begin position="424"/>
        <end position="449"/>
    </location>
</feature>
<evidence type="ECO:0000259" key="8">
    <source>
        <dbReference type="Pfam" id="PF02687"/>
    </source>
</evidence>
<feature type="transmembrane region" description="Helical" evidence="7">
    <location>
        <begin position="301"/>
        <end position="327"/>
    </location>
</feature>
<keyword evidence="5 7" id="KW-0472">Membrane</keyword>
<evidence type="ECO:0000256" key="6">
    <source>
        <dbReference type="ARBA" id="ARBA00038076"/>
    </source>
</evidence>
<keyword evidence="10" id="KW-1185">Reference proteome</keyword>
<feature type="transmembrane region" description="Helical" evidence="7">
    <location>
        <begin position="785"/>
        <end position="805"/>
    </location>
</feature>
<dbReference type="InterPro" id="IPR050250">
    <property type="entry name" value="Macrolide_Exporter_MacB"/>
</dbReference>
<dbReference type="GO" id="GO:0022857">
    <property type="term" value="F:transmembrane transporter activity"/>
    <property type="evidence" value="ECO:0007669"/>
    <property type="project" value="TreeGrafter"/>
</dbReference>
<dbReference type="Pfam" id="PF02687">
    <property type="entry name" value="FtsX"/>
    <property type="match status" value="2"/>
</dbReference>
<feature type="transmembrane region" description="Helical" evidence="7">
    <location>
        <begin position="16"/>
        <end position="36"/>
    </location>
</feature>
<reference evidence="9 10" key="1">
    <citation type="submission" date="2019-06" db="EMBL/GenBank/DDBJ databases">
        <title>Sequencing the genomes of 1000 actinobacteria strains.</title>
        <authorList>
            <person name="Klenk H.-P."/>
        </authorList>
    </citation>
    <scope>NUCLEOTIDE SEQUENCE [LARGE SCALE GENOMIC DNA]</scope>
    <source>
        <strain evidence="9 10">DSM 18607</strain>
    </source>
</reference>
<keyword evidence="2" id="KW-1003">Cell membrane</keyword>
<dbReference type="RefSeq" id="WP_141848752.1">
    <property type="nucleotide sequence ID" value="NZ_BAAAPR010000014.1"/>
</dbReference>
<keyword evidence="3 7" id="KW-0812">Transmembrane</keyword>
<proteinExistence type="inferred from homology"/>
<protein>
    <submittedName>
        <fullName evidence="9">Putative ABC transport system permease protein</fullName>
    </submittedName>
</protein>
<feature type="domain" description="ABC3 transporter permease C-terminal" evidence="8">
    <location>
        <begin position="698"/>
        <end position="815"/>
    </location>
</feature>
<dbReference type="EMBL" id="VFMN01000001">
    <property type="protein sequence ID" value="TQJ09367.1"/>
    <property type="molecule type" value="Genomic_DNA"/>
</dbReference>
<evidence type="ECO:0000313" key="10">
    <source>
        <dbReference type="Proteomes" id="UP000317893"/>
    </source>
</evidence>
<evidence type="ECO:0000256" key="4">
    <source>
        <dbReference type="ARBA" id="ARBA00022989"/>
    </source>
</evidence>
<comment type="subcellular location">
    <subcellularLocation>
        <location evidence="1">Cell membrane</location>
        <topology evidence="1">Multi-pass membrane protein</topology>
    </subcellularLocation>
</comment>
<feature type="transmembrane region" description="Helical" evidence="7">
    <location>
        <begin position="347"/>
        <end position="367"/>
    </location>
</feature>
<dbReference type="OrthoDB" id="9780560at2"/>
<feature type="transmembrane region" description="Helical" evidence="7">
    <location>
        <begin position="478"/>
        <end position="499"/>
    </location>
</feature>